<keyword evidence="3" id="KW-0560">Oxidoreductase</keyword>
<proteinExistence type="inferred from homology"/>
<keyword evidence="6" id="KW-1185">Reference proteome</keyword>
<comment type="caution">
    <text evidence="5">The sequence shown here is derived from an EMBL/GenBank/DDBJ whole genome shotgun (WGS) entry which is preliminary data.</text>
</comment>
<accession>A0ABQ0NY86</accession>
<evidence type="ECO:0000256" key="1">
    <source>
        <dbReference type="ARBA" id="ARBA00007730"/>
    </source>
</evidence>
<gene>
    <name evidence="5" type="ORF">AA15669_0763</name>
</gene>
<dbReference type="PANTHER" id="PTHR46332">
    <property type="entry name" value="ASPARTATE BETA-HYDROXYLASE DOMAIN-CONTAINING PROTEIN 2"/>
    <property type="match status" value="1"/>
</dbReference>
<reference evidence="5" key="1">
    <citation type="submission" date="2013-04" db="EMBL/GenBank/DDBJ databases">
        <title>The genome sequencing project of 58 acetic acid bacteria.</title>
        <authorList>
            <person name="Okamoto-Kainuma A."/>
            <person name="Ishikawa M."/>
            <person name="Umino S."/>
            <person name="Koizumi Y."/>
            <person name="Shiwa Y."/>
            <person name="Yoshikawa H."/>
            <person name="Matsutani M."/>
            <person name="Matsushita K."/>
        </authorList>
    </citation>
    <scope>NUCLEOTIDE SEQUENCE</scope>
    <source>
        <strain evidence="5">DSM 15669</strain>
    </source>
</reference>
<comment type="similarity">
    <text evidence="1">Belongs to the aspartyl/asparaginyl beta-hydroxylase family.</text>
</comment>
<dbReference type="SUPFAM" id="SSF51197">
    <property type="entry name" value="Clavaminate synthase-like"/>
    <property type="match status" value="1"/>
</dbReference>
<keyword evidence="2" id="KW-0223">Dioxygenase</keyword>
<feature type="domain" description="Aspartyl/asparaginy/proline hydroxylase" evidence="4">
    <location>
        <begin position="53"/>
        <end position="209"/>
    </location>
</feature>
<dbReference type="InterPro" id="IPR007803">
    <property type="entry name" value="Asp/Arg/Pro-Hydrxlase"/>
</dbReference>
<evidence type="ECO:0000256" key="2">
    <source>
        <dbReference type="ARBA" id="ARBA00022964"/>
    </source>
</evidence>
<evidence type="ECO:0000313" key="5">
    <source>
        <dbReference type="EMBL" id="GBQ06056.1"/>
    </source>
</evidence>
<dbReference type="RefSeq" id="WP_018980006.1">
    <property type="nucleotide sequence ID" value="NZ_BAQD01000009.1"/>
</dbReference>
<dbReference type="EMBL" id="BAQD01000009">
    <property type="protein sequence ID" value="GBQ06056.1"/>
    <property type="molecule type" value="Genomic_DNA"/>
</dbReference>
<dbReference type="Pfam" id="PF05118">
    <property type="entry name" value="Asp_Arg_Hydrox"/>
    <property type="match status" value="1"/>
</dbReference>
<organism evidence="5 6">
    <name type="scientific">Saccharibacter floricola DSM 15669</name>
    <dbReference type="NCBI Taxonomy" id="1123227"/>
    <lineage>
        <taxon>Bacteria</taxon>
        <taxon>Pseudomonadati</taxon>
        <taxon>Pseudomonadota</taxon>
        <taxon>Alphaproteobacteria</taxon>
        <taxon>Acetobacterales</taxon>
        <taxon>Acetobacteraceae</taxon>
        <taxon>Saccharibacter</taxon>
    </lineage>
</organism>
<protein>
    <submittedName>
        <fullName evidence="5">Aspartyl/asparaginyl beta-hydroxylase</fullName>
    </submittedName>
</protein>
<dbReference type="Gene3D" id="2.60.120.330">
    <property type="entry name" value="B-lactam Antibiotic, Isopenicillin N Synthase, Chain"/>
    <property type="match status" value="1"/>
</dbReference>
<evidence type="ECO:0000259" key="4">
    <source>
        <dbReference type="Pfam" id="PF05118"/>
    </source>
</evidence>
<dbReference type="PANTHER" id="PTHR46332:SF5">
    <property type="entry name" value="ASPARTATE BETA-HYDROXYLASE DOMAIN CONTAINING 2"/>
    <property type="match status" value="1"/>
</dbReference>
<dbReference type="InterPro" id="IPR027443">
    <property type="entry name" value="IPNS-like_sf"/>
</dbReference>
<evidence type="ECO:0000256" key="3">
    <source>
        <dbReference type="ARBA" id="ARBA00023002"/>
    </source>
</evidence>
<dbReference type="InterPro" id="IPR051821">
    <property type="entry name" value="Asp/Asn_beta-hydroxylase"/>
</dbReference>
<name>A0ABQ0NY86_9PROT</name>
<evidence type="ECO:0000313" key="6">
    <source>
        <dbReference type="Proteomes" id="UP001062901"/>
    </source>
</evidence>
<dbReference type="Proteomes" id="UP001062901">
    <property type="component" value="Unassembled WGS sequence"/>
</dbReference>
<sequence>MSIGKESKKKRPLLVRMGKKLRPLVNWIIARDSCVPNEPFVKKDLFPWGGALEKAYPLIAEEFRALMEARENVPALRELSPDHRRIAPDQRWKSFFLFGYGLKVPENCAKAPVTAQLVGGIPGLCSALFSILEPGGVIPAHYGVTKGMLNCHMGIDVPKDPKDCWIEIAGQRVAWKNGKAFVFDDTYRHHVRNKTDELRCILFIQFERPTRGLGRMMQKIFLSGVRHSAFVQDVKANMKRWNKHLPCQ</sequence>